<evidence type="ECO:0000313" key="3">
    <source>
        <dbReference type="Proteomes" id="UP000800092"/>
    </source>
</evidence>
<dbReference type="OrthoDB" id="3913322at2759"/>
<keyword evidence="3" id="KW-1185">Reference proteome</keyword>
<dbReference type="Pfam" id="PF19271">
    <property type="entry name" value="Nis1"/>
    <property type="match status" value="1"/>
</dbReference>
<name>A0A6A6HK22_VIRVR</name>
<evidence type="ECO:0008006" key="4">
    <source>
        <dbReference type="Google" id="ProtNLM"/>
    </source>
</evidence>
<gene>
    <name evidence="2" type="ORF">EV356DRAFT_573481</name>
</gene>
<dbReference type="AlphaFoldDB" id="A0A6A6HK22"/>
<evidence type="ECO:0000313" key="2">
    <source>
        <dbReference type="EMBL" id="KAF2238387.1"/>
    </source>
</evidence>
<reference evidence="2" key="1">
    <citation type="journal article" date="2020" name="Stud. Mycol.">
        <title>101 Dothideomycetes genomes: a test case for predicting lifestyles and emergence of pathogens.</title>
        <authorList>
            <person name="Haridas S."/>
            <person name="Albert R."/>
            <person name="Binder M."/>
            <person name="Bloem J."/>
            <person name="Labutti K."/>
            <person name="Salamov A."/>
            <person name="Andreopoulos B."/>
            <person name="Baker S."/>
            <person name="Barry K."/>
            <person name="Bills G."/>
            <person name="Bluhm B."/>
            <person name="Cannon C."/>
            <person name="Castanera R."/>
            <person name="Culley D."/>
            <person name="Daum C."/>
            <person name="Ezra D."/>
            <person name="Gonzalez J."/>
            <person name="Henrissat B."/>
            <person name="Kuo A."/>
            <person name="Liang C."/>
            <person name="Lipzen A."/>
            <person name="Lutzoni F."/>
            <person name="Magnuson J."/>
            <person name="Mondo S."/>
            <person name="Nolan M."/>
            <person name="Ohm R."/>
            <person name="Pangilinan J."/>
            <person name="Park H.-J."/>
            <person name="Ramirez L."/>
            <person name="Alfaro M."/>
            <person name="Sun H."/>
            <person name="Tritt A."/>
            <person name="Yoshinaga Y."/>
            <person name="Zwiers L.-H."/>
            <person name="Turgeon B."/>
            <person name="Goodwin S."/>
            <person name="Spatafora J."/>
            <person name="Crous P."/>
            <person name="Grigoriev I."/>
        </authorList>
    </citation>
    <scope>NUCLEOTIDE SEQUENCE</scope>
    <source>
        <strain evidence="2">Tuck. ex Michener</strain>
    </source>
</reference>
<dbReference type="InterPro" id="IPR045469">
    <property type="entry name" value="Nis1"/>
</dbReference>
<dbReference type="EMBL" id="ML991776">
    <property type="protein sequence ID" value="KAF2238387.1"/>
    <property type="molecule type" value="Genomic_DNA"/>
</dbReference>
<dbReference type="Proteomes" id="UP000800092">
    <property type="component" value="Unassembled WGS sequence"/>
</dbReference>
<accession>A0A6A6HK22</accession>
<protein>
    <recommendedName>
        <fullName evidence="4">Secreted protein NIS1</fullName>
    </recommendedName>
</protein>
<sequence length="148" mass="15240">MRAQTLLAAGAALLTSRASAIISGFAVPSTIAAGQPFDVIVETADYIQTVQDVAISFGIAPPQLAHDSTLGTNLLTSQLLGPSKSNILTNITFSEEIPAEVAAGDYVVTAAVFSLYGVEYSPAVDYFTVNTTVGATTSETYVSSTPSS</sequence>
<keyword evidence="1" id="KW-0732">Signal</keyword>
<proteinExistence type="predicted"/>
<feature type="chain" id="PRO_5025341244" description="Secreted protein NIS1" evidence="1">
    <location>
        <begin position="21"/>
        <end position="148"/>
    </location>
</feature>
<evidence type="ECO:0000256" key="1">
    <source>
        <dbReference type="SAM" id="SignalP"/>
    </source>
</evidence>
<organism evidence="2 3">
    <name type="scientific">Viridothelium virens</name>
    <name type="common">Speckled blister lichen</name>
    <name type="synonym">Trypethelium virens</name>
    <dbReference type="NCBI Taxonomy" id="1048519"/>
    <lineage>
        <taxon>Eukaryota</taxon>
        <taxon>Fungi</taxon>
        <taxon>Dikarya</taxon>
        <taxon>Ascomycota</taxon>
        <taxon>Pezizomycotina</taxon>
        <taxon>Dothideomycetes</taxon>
        <taxon>Dothideomycetes incertae sedis</taxon>
        <taxon>Trypetheliales</taxon>
        <taxon>Trypetheliaceae</taxon>
        <taxon>Viridothelium</taxon>
    </lineage>
</organism>
<feature type="signal peptide" evidence="1">
    <location>
        <begin position="1"/>
        <end position="20"/>
    </location>
</feature>